<evidence type="ECO:0000256" key="1">
    <source>
        <dbReference type="ARBA" id="ARBA00023015"/>
    </source>
</evidence>
<dbReference type="InterPro" id="IPR054416">
    <property type="entry name" value="GST_UstS-like_C"/>
</dbReference>
<dbReference type="CDD" id="cd03038">
    <property type="entry name" value="GST_N_etherase_LigE"/>
    <property type="match status" value="1"/>
</dbReference>
<dbReference type="GO" id="GO:0006351">
    <property type="term" value="P:DNA-templated transcription"/>
    <property type="evidence" value="ECO:0007669"/>
    <property type="project" value="InterPro"/>
</dbReference>
<dbReference type="GeneID" id="4317227"/>
<evidence type="ECO:0000313" key="7">
    <source>
        <dbReference type="EMBL" id="EAU37659.1"/>
    </source>
</evidence>
<evidence type="ECO:0000256" key="2">
    <source>
        <dbReference type="ARBA" id="ARBA00023163"/>
    </source>
</evidence>
<dbReference type="Proteomes" id="UP000007963">
    <property type="component" value="Unassembled WGS sequence"/>
</dbReference>
<feature type="domain" description="GST N-terminal" evidence="5">
    <location>
        <begin position="348"/>
        <end position="423"/>
    </location>
</feature>
<dbReference type="OrthoDB" id="4951845at2759"/>
<dbReference type="GO" id="GO:0003677">
    <property type="term" value="F:DNA binding"/>
    <property type="evidence" value="ECO:0007669"/>
    <property type="project" value="InterPro"/>
</dbReference>
<dbReference type="SUPFAM" id="SSF52833">
    <property type="entry name" value="Thioredoxin-like"/>
    <property type="match status" value="1"/>
</dbReference>
<reference evidence="8" key="1">
    <citation type="submission" date="2005-09" db="EMBL/GenBank/DDBJ databases">
        <title>Annotation of the Aspergillus terreus NIH2624 genome.</title>
        <authorList>
            <person name="Birren B.W."/>
            <person name="Lander E.S."/>
            <person name="Galagan J.E."/>
            <person name="Nusbaum C."/>
            <person name="Devon K."/>
            <person name="Henn M."/>
            <person name="Ma L.-J."/>
            <person name="Jaffe D.B."/>
            <person name="Butler J."/>
            <person name="Alvarez P."/>
            <person name="Gnerre S."/>
            <person name="Grabherr M."/>
            <person name="Kleber M."/>
            <person name="Mauceli E.W."/>
            <person name="Brockman W."/>
            <person name="Rounsley S."/>
            <person name="Young S.K."/>
            <person name="LaButti K."/>
            <person name="Pushparaj V."/>
            <person name="DeCaprio D."/>
            <person name="Crawford M."/>
            <person name="Koehrsen M."/>
            <person name="Engels R."/>
            <person name="Montgomery P."/>
            <person name="Pearson M."/>
            <person name="Howarth C."/>
            <person name="Larson L."/>
            <person name="Luoma S."/>
            <person name="White J."/>
            <person name="Alvarado L."/>
            <person name="Kodira C.D."/>
            <person name="Zeng Q."/>
            <person name="Oleary S."/>
            <person name="Yandava C."/>
            <person name="Denning D.W."/>
            <person name="Nierman W.C."/>
            <person name="Milne T."/>
            <person name="Madden K."/>
        </authorList>
    </citation>
    <scope>NUCLEOTIDE SEQUENCE [LARGE SCALE GENOMIC DNA]</scope>
    <source>
        <strain evidence="8">NIH 2624 / FGSC A1156</strain>
    </source>
</reference>
<evidence type="ECO:0000259" key="4">
    <source>
        <dbReference type="Pfam" id="PF04082"/>
    </source>
</evidence>
<accession>Q0CUD7</accession>
<keyword evidence="3" id="KW-0539">Nucleus</keyword>
<sequence>MSTQTIQVPLPCAQEVWEATTEAAWEQAHASHAEPANFHDSVKSLVEERGSHHRDPMDRLSLTLLLHGLMSMCNDIAHFDNRSIYLGDMDHGEVSWTPWRRRMTHALETWKARYDVYTMASVQQRDGWTAPNYREEDIALLTLYHTAHIVINSDIRHLQAAAGAKGIFGHIVMPEDRQESANWVKQWVRGQAAAADHAAWHAAQMLREGILHLKNWDVYGVFHYPWCLVIATLTCWAFHAFGSASEERTQCAHGNALYTDQRESQEAMNHMVSLMASVSPGNIRLGKWRLVGMSDYESFSVIQLVDRQPQSIIPSFRTSILSTMPTTSTPIVFYDIAMRPPTEKTCCSPNPWKARLALNFKSRPYTTTWVPLPDVSKVRRSLKVPACRKFADGTDFYTLPIIEDPATNSLVGDSFDIAVYLQNTYPDAGAGDLFPPQKLDYVCTPEVASLIPLSDCSDSQYPEYAKFNVNVDAAFTAHVQLALQGFPFDPATEEASKAEFVRRAGMKSWDDFALVGEAREKVKESFRNTLGDLAELFARDDSGPFLLGRTASYADMIVDAWLRMLQATLPESEWVEVRSWHGGIFGRLHDALDVYAQVK</sequence>
<dbReference type="EMBL" id="CH476596">
    <property type="protein sequence ID" value="EAU37659.1"/>
    <property type="molecule type" value="Genomic_DNA"/>
</dbReference>
<dbReference type="Gene3D" id="3.40.30.10">
    <property type="entry name" value="Glutaredoxin"/>
    <property type="match status" value="1"/>
</dbReference>
<dbReference type="AlphaFoldDB" id="Q0CUD7"/>
<feature type="domain" description="Xylanolytic transcriptional activator regulatory" evidence="4">
    <location>
        <begin position="2"/>
        <end position="111"/>
    </location>
</feature>
<evidence type="ECO:0000259" key="6">
    <source>
        <dbReference type="Pfam" id="PF22041"/>
    </source>
</evidence>
<dbReference type="SUPFAM" id="SSF47616">
    <property type="entry name" value="GST C-terminal domain-like"/>
    <property type="match status" value="1"/>
</dbReference>
<protein>
    <recommendedName>
        <fullName evidence="9">GST N-terminal domain-containing protein</fullName>
    </recommendedName>
</protein>
<dbReference type="InterPro" id="IPR036282">
    <property type="entry name" value="Glutathione-S-Trfase_C_sf"/>
</dbReference>
<evidence type="ECO:0000256" key="3">
    <source>
        <dbReference type="ARBA" id="ARBA00023242"/>
    </source>
</evidence>
<dbReference type="VEuPathDB" id="FungiDB:ATEG_02697"/>
<feature type="domain" description="Glutathione S-transferase UstS-like C-terminal" evidence="6">
    <location>
        <begin position="508"/>
        <end position="595"/>
    </location>
</feature>
<dbReference type="RefSeq" id="XP_001211875.1">
    <property type="nucleotide sequence ID" value="XM_001211875.1"/>
</dbReference>
<dbReference type="InterPro" id="IPR004045">
    <property type="entry name" value="Glutathione_S-Trfase_N"/>
</dbReference>
<evidence type="ECO:0000313" key="8">
    <source>
        <dbReference type="Proteomes" id="UP000007963"/>
    </source>
</evidence>
<dbReference type="eggNOG" id="ENOG502QQN3">
    <property type="taxonomic scope" value="Eukaryota"/>
</dbReference>
<name>Q0CUD7_ASPTN</name>
<evidence type="ECO:0008006" key="9">
    <source>
        <dbReference type="Google" id="ProtNLM"/>
    </source>
</evidence>
<gene>
    <name evidence="7" type="ORF">ATEG_02697</name>
</gene>
<dbReference type="InterPro" id="IPR036249">
    <property type="entry name" value="Thioredoxin-like_sf"/>
</dbReference>
<dbReference type="Pfam" id="PF04082">
    <property type="entry name" value="Fungal_trans"/>
    <property type="match status" value="1"/>
</dbReference>
<organism evidence="7 8">
    <name type="scientific">Aspergillus terreus (strain NIH 2624 / FGSC A1156)</name>
    <dbReference type="NCBI Taxonomy" id="341663"/>
    <lineage>
        <taxon>Eukaryota</taxon>
        <taxon>Fungi</taxon>
        <taxon>Dikarya</taxon>
        <taxon>Ascomycota</taxon>
        <taxon>Pezizomycotina</taxon>
        <taxon>Eurotiomycetes</taxon>
        <taxon>Eurotiomycetidae</taxon>
        <taxon>Eurotiales</taxon>
        <taxon>Aspergillaceae</taxon>
        <taxon>Aspergillus</taxon>
        <taxon>Aspergillus subgen. Circumdati</taxon>
    </lineage>
</organism>
<dbReference type="Pfam" id="PF13409">
    <property type="entry name" value="GST_N_2"/>
    <property type="match status" value="1"/>
</dbReference>
<dbReference type="STRING" id="341663.Q0CUD7"/>
<keyword evidence="2" id="KW-0804">Transcription</keyword>
<dbReference type="Gene3D" id="1.20.1050.10">
    <property type="match status" value="1"/>
</dbReference>
<dbReference type="Pfam" id="PF22041">
    <property type="entry name" value="GST_C_7"/>
    <property type="match status" value="1"/>
</dbReference>
<keyword evidence="1" id="KW-0805">Transcription regulation</keyword>
<dbReference type="HOGENOM" id="CLU_455582_0_0_1"/>
<dbReference type="GO" id="GO:0008270">
    <property type="term" value="F:zinc ion binding"/>
    <property type="evidence" value="ECO:0007669"/>
    <property type="project" value="InterPro"/>
</dbReference>
<evidence type="ECO:0000259" key="5">
    <source>
        <dbReference type="Pfam" id="PF13409"/>
    </source>
</evidence>
<proteinExistence type="predicted"/>
<dbReference type="InterPro" id="IPR007219">
    <property type="entry name" value="XnlR_reg_dom"/>
</dbReference>